<dbReference type="Proteomes" id="UP001589755">
    <property type="component" value="Unassembled WGS sequence"/>
</dbReference>
<sequence length="230" mass="24552">MPNDVASPPDQPAEAGAVAGELARLCVMLGADSFHLYRIAARKRRLVPVLDAGWPAVHALTHALPDALPNSFAERAATRQCIFWWGKEAYCALPVTSGWMLRLDCSASRAGLAFPLVGAAGGHGTIVFAGRRICGEEEMLMGIHARAHALFDALPEAQPARTAPDLPAVSPRELQCLRLTADGLTSDDIARRLGLSVHTANQYLANVAEKLNAANRVHAVAKALREGLIE</sequence>
<evidence type="ECO:0000313" key="6">
    <source>
        <dbReference type="Proteomes" id="UP001589755"/>
    </source>
</evidence>
<keyword evidence="6" id="KW-1185">Reference proteome</keyword>
<evidence type="ECO:0000256" key="2">
    <source>
        <dbReference type="ARBA" id="ARBA00023125"/>
    </source>
</evidence>
<dbReference type="RefSeq" id="WP_261519419.1">
    <property type="nucleotide sequence ID" value="NZ_JAODNW010000003.1"/>
</dbReference>
<dbReference type="PROSITE" id="PS50043">
    <property type="entry name" value="HTH_LUXR_2"/>
    <property type="match status" value="1"/>
</dbReference>
<evidence type="ECO:0000313" key="5">
    <source>
        <dbReference type="EMBL" id="MFC0209029.1"/>
    </source>
</evidence>
<dbReference type="PRINTS" id="PR00038">
    <property type="entry name" value="HTHLUXR"/>
</dbReference>
<dbReference type="InterPro" id="IPR016032">
    <property type="entry name" value="Sig_transdc_resp-reg_C-effctor"/>
</dbReference>
<dbReference type="SMART" id="SM00421">
    <property type="entry name" value="HTH_LUXR"/>
    <property type="match status" value="1"/>
</dbReference>
<evidence type="ECO:0000259" key="4">
    <source>
        <dbReference type="PROSITE" id="PS50043"/>
    </source>
</evidence>
<dbReference type="Gene3D" id="1.10.10.10">
    <property type="entry name" value="Winged helix-like DNA-binding domain superfamily/Winged helix DNA-binding domain"/>
    <property type="match status" value="1"/>
</dbReference>
<dbReference type="CDD" id="cd06170">
    <property type="entry name" value="LuxR_C_like"/>
    <property type="match status" value="1"/>
</dbReference>
<dbReference type="InterPro" id="IPR000792">
    <property type="entry name" value="Tscrpt_reg_LuxR_C"/>
</dbReference>
<protein>
    <submittedName>
        <fullName evidence="5">Response regulator transcription factor</fullName>
    </submittedName>
</protein>
<proteinExistence type="predicted"/>
<reference evidence="5 6" key="1">
    <citation type="submission" date="2024-09" db="EMBL/GenBank/DDBJ databases">
        <authorList>
            <person name="Sun Q."/>
            <person name="Mori K."/>
        </authorList>
    </citation>
    <scope>NUCLEOTIDE SEQUENCE [LARGE SCALE GENOMIC DNA]</scope>
    <source>
        <strain evidence="5 6">CCM 8543</strain>
    </source>
</reference>
<dbReference type="PANTHER" id="PTHR44688">
    <property type="entry name" value="DNA-BINDING TRANSCRIPTIONAL ACTIVATOR DEVR_DOSR"/>
    <property type="match status" value="1"/>
</dbReference>
<feature type="domain" description="HTH luxR-type" evidence="4">
    <location>
        <begin position="162"/>
        <end position="227"/>
    </location>
</feature>
<evidence type="ECO:0000256" key="3">
    <source>
        <dbReference type="ARBA" id="ARBA00023163"/>
    </source>
</evidence>
<gene>
    <name evidence="5" type="ORF">ACFFJ2_11540</name>
</gene>
<dbReference type="EMBL" id="JBHLXD010000017">
    <property type="protein sequence ID" value="MFC0209029.1"/>
    <property type="molecule type" value="Genomic_DNA"/>
</dbReference>
<dbReference type="SUPFAM" id="SSF46894">
    <property type="entry name" value="C-terminal effector domain of the bipartite response regulators"/>
    <property type="match status" value="1"/>
</dbReference>
<dbReference type="Pfam" id="PF00196">
    <property type="entry name" value="GerE"/>
    <property type="match status" value="1"/>
</dbReference>
<accession>A0ABV6D8Q7</accession>
<comment type="caution">
    <text evidence="5">The sequence shown here is derived from an EMBL/GenBank/DDBJ whole genome shotgun (WGS) entry which is preliminary data.</text>
</comment>
<keyword evidence="3" id="KW-0804">Transcription</keyword>
<organism evidence="5 6">
    <name type="scientific">Chelativorans intermedius</name>
    <dbReference type="NCBI Taxonomy" id="515947"/>
    <lineage>
        <taxon>Bacteria</taxon>
        <taxon>Pseudomonadati</taxon>
        <taxon>Pseudomonadota</taxon>
        <taxon>Alphaproteobacteria</taxon>
        <taxon>Hyphomicrobiales</taxon>
        <taxon>Phyllobacteriaceae</taxon>
        <taxon>Chelativorans</taxon>
    </lineage>
</organism>
<dbReference type="InterPro" id="IPR036388">
    <property type="entry name" value="WH-like_DNA-bd_sf"/>
</dbReference>
<name>A0ABV6D8Q7_9HYPH</name>
<keyword evidence="2" id="KW-0238">DNA-binding</keyword>
<evidence type="ECO:0000256" key="1">
    <source>
        <dbReference type="ARBA" id="ARBA00023015"/>
    </source>
</evidence>
<dbReference type="PANTHER" id="PTHR44688:SF16">
    <property type="entry name" value="DNA-BINDING TRANSCRIPTIONAL ACTIVATOR DEVR_DOSR"/>
    <property type="match status" value="1"/>
</dbReference>
<keyword evidence="1" id="KW-0805">Transcription regulation</keyword>